<feature type="domain" description="Glycosyltransferase subfamily 4-like N-terminal" evidence="3">
    <location>
        <begin position="17"/>
        <end position="172"/>
    </location>
</feature>
<dbReference type="CDD" id="cd03809">
    <property type="entry name" value="GT4_MtfB-like"/>
    <property type="match status" value="1"/>
</dbReference>
<feature type="domain" description="Glycosyl transferase family 1" evidence="2">
    <location>
        <begin position="194"/>
        <end position="335"/>
    </location>
</feature>
<evidence type="ECO:0000256" key="1">
    <source>
        <dbReference type="ARBA" id="ARBA00022679"/>
    </source>
</evidence>
<dbReference type="AlphaFoldDB" id="A0A1H8BU04"/>
<protein>
    <submittedName>
        <fullName evidence="4">Glycosyltransferase involved in cell wall bisynthesis</fullName>
    </submittedName>
</protein>
<sequence length="365" mass="39794">MASILIDLRMVQGRLHGIARYALELARRLPPLAPDLHFMGLTAPEGLPPGLGELTPSLPLYPSRAGFLSPLKEQPALLRDLLKLAPDVFHATSFSLPGLWNGKLVATLHDANHLALPANYSPLHTLYYRLVVGPRAKQAAALLTVSEFSREELARHLGLTPYRFQVIAPGVDGHYRPPTASEARAFIERYRLPSRYLAAVGNPKAHKNLGLLAKLAPELPVPIVLLAGQGAAKALGFPSTTVELAELPEAEMPRFYGAARALLLPSRYEGFGLPVLEAMASGCPVLASNTSSLPEVAGQAALLVPPEDVRAWRDTTLRLLRDDALRETLVEKGRDRAAHFTWEDCARRTLAAYRRVLDRPAPRAS</sequence>
<dbReference type="InterPro" id="IPR028098">
    <property type="entry name" value="Glyco_trans_4-like_N"/>
</dbReference>
<dbReference type="OrthoDB" id="9767517at2"/>
<evidence type="ECO:0000259" key="3">
    <source>
        <dbReference type="Pfam" id="PF13439"/>
    </source>
</evidence>
<reference evidence="5" key="1">
    <citation type="submission" date="2016-10" db="EMBL/GenBank/DDBJ databases">
        <authorList>
            <person name="Varghese N."/>
            <person name="Submissions S."/>
        </authorList>
    </citation>
    <scope>NUCLEOTIDE SEQUENCE [LARGE SCALE GENOMIC DNA]</scope>
    <source>
        <strain evidence="5">DSM 17044</strain>
    </source>
</reference>
<evidence type="ECO:0000313" key="4">
    <source>
        <dbReference type="EMBL" id="SEM85498.1"/>
    </source>
</evidence>
<evidence type="ECO:0000313" key="5">
    <source>
        <dbReference type="Proteomes" id="UP000182719"/>
    </source>
</evidence>
<dbReference type="SUPFAM" id="SSF53756">
    <property type="entry name" value="UDP-Glycosyltransferase/glycogen phosphorylase"/>
    <property type="match status" value="1"/>
</dbReference>
<organism evidence="4 5">
    <name type="scientific">Stigmatella aurantiaca</name>
    <dbReference type="NCBI Taxonomy" id="41"/>
    <lineage>
        <taxon>Bacteria</taxon>
        <taxon>Pseudomonadati</taxon>
        <taxon>Myxococcota</taxon>
        <taxon>Myxococcia</taxon>
        <taxon>Myxococcales</taxon>
        <taxon>Cystobacterineae</taxon>
        <taxon>Archangiaceae</taxon>
        <taxon>Stigmatella</taxon>
    </lineage>
</organism>
<evidence type="ECO:0000259" key="2">
    <source>
        <dbReference type="Pfam" id="PF00534"/>
    </source>
</evidence>
<keyword evidence="1 4" id="KW-0808">Transferase</keyword>
<accession>A0A1H8BU04</accession>
<dbReference type="InterPro" id="IPR001296">
    <property type="entry name" value="Glyco_trans_1"/>
</dbReference>
<dbReference type="Pfam" id="PF13439">
    <property type="entry name" value="Glyco_transf_4"/>
    <property type="match status" value="1"/>
</dbReference>
<proteinExistence type="predicted"/>
<dbReference type="GO" id="GO:0016757">
    <property type="term" value="F:glycosyltransferase activity"/>
    <property type="evidence" value="ECO:0007669"/>
    <property type="project" value="InterPro"/>
</dbReference>
<dbReference type="Gene3D" id="3.40.50.2000">
    <property type="entry name" value="Glycogen Phosphorylase B"/>
    <property type="match status" value="2"/>
</dbReference>
<dbReference type="PANTHER" id="PTHR46401">
    <property type="entry name" value="GLYCOSYLTRANSFERASE WBBK-RELATED"/>
    <property type="match status" value="1"/>
</dbReference>
<dbReference type="Pfam" id="PF00534">
    <property type="entry name" value="Glycos_transf_1"/>
    <property type="match status" value="1"/>
</dbReference>
<dbReference type="GO" id="GO:0009103">
    <property type="term" value="P:lipopolysaccharide biosynthetic process"/>
    <property type="evidence" value="ECO:0007669"/>
    <property type="project" value="TreeGrafter"/>
</dbReference>
<dbReference type="EMBL" id="FOAP01000024">
    <property type="protein sequence ID" value="SEM85498.1"/>
    <property type="molecule type" value="Genomic_DNA"/>
</dbReference>
<name>A0A1H8BU04_STIAU</name>
<dbReference type="Proteomes" id="UP000182719">
    <property type="component" value="Unassembled WGS sequence"/>
</dbReference>
<keyword evidence="5" id="KW-1185">Reference proteome</keyword>
<dbReference type="PANTHER" id="PTHR46401:SF2">
    <property type="entry name" value="GLYCOSYLTRANSFERASE WBBK-RELATED"/>
    <property type="match status" value="1"/>
</dbReference>
<gene>
    <name evidence="4" type="ORF">SAMN05444354_12475</name>
</gene>